<dbReference type="Gene3D" id="1.10.8.60">
    <property type="match status" value="1"/>
</dbReference>
<evidence type="ECO:0000256" key="3">
    <source>
        <dbReference type="ARBA" id="ARBA00022741"/>
    </source>
</evidence>
<evidence type="ECO:0000256" key="7">
    <source>
        <dbReference type="ARBA" id="ARBA00023306"/>
    </source>
</evidence>
<dbReference type="EMBL" id="KE343861">
    <property type="protein sequence ID" value="EXB44376.1"/>
    <property type="molecule type" value="Genomic_DNA"/>
</dbReference>
<dbReference type="SMART" id="SM00382">
    <property type="entry name" value="AAA"/>
    <property type="match status" value="1"/>
</dbReference>
<keyword evidence="6" id="KW-0539">Nucleus</keyword>
<organism evidence="10 11">
    <name type="scientific">Morus notabilis</name>
    <dbReference type="NCBI Taxonomy" id="981085"/>
    <lineage>
        <taxon>Eukaryota</taxon>
        <taxon>Viridiplantae</taxon>
        <taxon>Streptophyta</taxon>
        <taxon>Embryophyta</taxon>
        <taxon>Tracheophyta</taxon>
        <taxon>Spermatophyta</taxon>
        <taxon>Magnoliopsida</taxon>
        <taxon>eudicotyledons</taxon>
        <taxon>Gunneridae</taxon>
        <taxon>Pentapetalae</taxon>
        <taxon>rosids</taxon>
        <taxon>fabids</taxon>
        <taxon>Rosales</taxon>
        <taxon>Moraceae</taxon>
        <taxon>Moreae</taxon>
        <taxon>Morus</taxon>
    </lineage>
</organism>
<keyword evidence="3" id="KW-0547">Nucleotide-binding</keyword>
<dbReference type="InterPro" id="IPR027417">
    <property type="entry name" value="P-loop_NTPase"/>
</dbReference>
<sequence length="1162" mass="130377">MDNSAPENDHSPQELSPGELRPTPPSERRSVRRRLVQSTLFPLKPQPQEREANGDAAKGERDRNEDENSEEECTGSQSKRKRKPKGKSTPTKRSSEKVKGKRSGSNTPKKDLTNTQSEDAPLAIPNLRFEAKMTAQENSRIFAGKQIHPFFSSCKTSKKSQEVIDLVSNQFAAGRDKKEITCGPIHVFERTQCPIQEECFYETAPTAFDLSNDEKVICYQPLKDAELIQINYSQDSEVTKVDSFSGHTGVVMKPDIGQQSRFLEERMKSYYFDCGNQPRDSLWTYKYQPKNALEVCGNDESVNFLSQWLQHWRERNFRISKETINCDTGDRGDGDYICSESDSDLEKEREGGGLKNVLLVTGPVGSGKSAAIYACAREQGFEVLEVSASECRNGALVKQRFGEALESRQLKRSLGNPVGSLSKLILKPSNLAKGTATQELDDEVVDLIPLSDEDCRNATGGSGISYREESGSCCSQSEVKPLILFDDVDITFLEDRGFIAAVQQIAETAKGPIVLTSNSHNPFLPDNLDREQIYFTPPSQEELLCHFFMVCAAERVNIQPYLLERFVGCCQGDMRKMIMHLQFWCQGRASMKARKRQRTCGSLPFDLEVGHQILPKLIPWELPSQLSELVDKEISTSLSREENSCLMEAIEEEELDKREIEFSFSHNNETETIEAKKARMLSRNCSIHEYDEFRTQLDTVHEFSDNSDTPFLCSRRNARGKQDMILSSDSEDEKIGNGCNIFMNRDGNNELFFEGSLPFTEVPFSASDDMDEKLHNCSEAAGCIPINDECKSLDVSCVPESTFVPETEIYNGAEVHLRDTMEEVSVSNRLPVEADYLDISKSEIQKDSDTFQSNQHVAEFCELEEVDDSQNEHVEAVAIENQVMDESSRMDFHRLSKYVEKPKPLVVTDLVQKSWNKLRVCRADLAQYVRSEEQQHLQIVKLTDEVSNLISETDVLLSNCQPLTGDSLEPSMIPSGESDTYSLYDKWLLASTTAQHGFCFYAKNIAAVGSTIGSETTVDLASELLASATDMMALGKLAGHGMISSLNTCSGRNSGSLEKTDISSRSENNSSLVDVIQSIVPSKSCMALKGPAYYEYLSSLRCMSRSEASRLSEENDKPRKRRRRANRHYLSTGSLMLSPEDISLLRPINMYRENSSQPADAL</sequence>
<feature type="domain" description="AAA+ ATPase" evidence="9">
    <location>
        <begin position="354"/>
        <end position="539"/>
    </location>
</feature>
<comment type="subcellular location">
    <subcellularLocation>
        <location evidence="1">Nucleus</location>
    </subcellularLocation>
</comment>
<dbReference type="InterPro" id="IPR003593">
    <property type="entry name" value="AAA+_ATPase"/>
</dbReference>
<protein>
    <submittedName>
        <fullName evidence="10">ATPase family AAA domain-containing protein 5</fullName>
    </submittedName>
</protein>
<feature type="region of interest" description="Disordered" evidence="8">
    <location>
        <begin position="1"/>
        <end position="123"/>
    </location>
</feature>
<dbReference type="FunFam" id="1.10.8.60:FF:000116">
    <property type="entry name" value="p-loop containing nucleoside triphosphate hydrolase superfamily protein"/>
    <property type="match status" value="1"/>
</dbReference>
<evidence type="ECO:0000313" key="11">
    <source>
        <dbReference type="Proteomes" id="UP000030645"/>
    </source>
</evidence>
<evidence type="ECO:0000259" key="9">
    <source>
        <dbReference type="SMART" id="SM00382"/>
    </source>
</evidence>
<evidence type="ECO:0000256" key="5">
    <source>
        <dbReference type="ARBA" id="ARBA00022840"/>
    </source>
</evidence>
<keyword evidence="5" id="KW-0067">ATP-binding</keyword>
<dbReference type="GO" id="GO:0005524">
    <property type="term" value="F:ATP binding"/>
    <property type="evidence" value="ECO:0007669"/>
    <property type="project" value="UniProtKB-KW"/>
</dbReference>
<dbReference type="GO" id="GO:0000077">
    <property type="term" value="P:DNA damage checkpoint signaling"/>
    <property type="evidence" value="ECO:0007669"/>
    <property type="project" value="TreeGrafter"/>
</dbReference>
<evidence type="ECO:0000313" key="10">
    <source>
        <dbReference type="EMBL" id="EXB44376.1"/>
    </source>
</evidence>
<dbReference type="Proteomes" id="UP000030645">
    <property type="component" value="Unassembled WGS sequence"/>
</dbReference>
<dbReference type="eggNOG" id="KOG1968">
    <property type="taxonomic scope" value="Eukaryota"/>
</dbReference>
<dbReference type="GO" id="GO:0006281">
    <property type="term" value="P:DNA repair"/>
    <property type="evidence" value="ECO:0007669"/>
    <property type="project" value="InterPro"/>
</dbReference>
<keyword evidence="4" id="KW-0227">DNA damage</keyword>
<evidence type="ECO:0000256" key="4">
    <source>
        <dbReference type="ARBA" id="ARBA00022763"/>
    </source>
</evidence>
<evidence type="ECO:0000256" key="6">
    <source>
        <dbReference type="ARBA" id="ARBA00023242"/>
    </source>
</evidence>
<dbReference type="Gene3D" id="3.40.50.300">
    <property type="entry name" value="P-loop containing nucleotide triphosphate hydrolases"/>
    <property type="match status" value="1"/>
</dbReference>
<dbReference type="GO" id="GO:0003689">
    <property type="term" value="F:DNA clamp loader activity"/>
    <property type="evidence" value="ECO:0007669"/>
    <property type="project" value="TreeGrafter"/>
</dbReference>
<keyword evidence="7" id="KW-0131">Cell cycle</keyword>
<feature type="region of interest" description="Disordered" evidence="8">
    <location>
        <begin position="1107"/>
        <end position="1128"/>
    </location>
</feature>
<dbReference type="GO" id="GO:0033314">
    <property type="term" value="P:mitotic DNA replication checkpoint signaling"/>
    <property type="evidence" value="ECO:0007669"/>
    <property type="project" value="TreeGrafter"/>
</dbReference>
<feature type="compositionally biased region" description="Basic residues" evidence="8">
    <location>
        <begin position="1118"/>
        <end position="1127"/>
    </location>
</feature>
<gene>
    <name evidence="10" type="ORF">L484_020188</name>
</gene>
<feature type="compositionally biased region" description="Basic and acidic residues" evidence="8">
    <location>
        <begin position="1107"/>
        <end position="1117"/>
    </location>
</feature>
<dbReference type="GO" id="GO:0005634">
    <property type="term" value="C:nucleus"/>
    <property type="evidence" value="ECO:0007669"/>
    <property type="project" value="UniProtKB-SubCell"/>
</dbReference>
<evidence type="ECO:0000256" key="8">
    <source>
        <dbReference type="SAM" id="MobiDB-lite"/>
    </source>
</evidence>
<keyword evidence="11" id="KW-1185">Reference proteome</keyword>
<dbReference type="PANTHER" id="PTHR12172:SF1">
    <property type="entry name" value="P-LOOP CONTAINING NUCLEOSIDE TRIPHOSPHATE HYDROLASES SUPERFAMILY PROTEIN"/>
    <property type="match status" value="1"/>
</dbReference>
<feature type="compositionally biased region" description="Polar residues" evidence="8">
    <location>
        <begin position="103"/>
        <end position="118"/>
    </location>
</feature>
<dbReference type="SUPFAM" id="SSF52540">
    <property type="entry name" value="P-loop containing nucleoside triphosphate hydrolases"/>
    <property type="match status" value="1"/>
</dbReference>
<dbReference type="AlphaFoldDB" id="W9QVT4"/>
<comment type="similarity">
    <text evidence="2">Belongs to the rad17/RAD24 family.</text>
</comment>
<reference evidence="11" key="1">
    <citation type="submission" date="2013-01" db="EMBL/GenBank/DDBJ databases">
        <title>Draft Genome Sequence of a Mulberry Tree, Morus notabilis C.K. Schneid.</title>
        <authorList>
            <person name="He N."/>
            <person name="Zhao S."/>
        </authorList>
    </citation>
    <scope>NUCLEOTIDE SEQUENCE</scope>
</reference>
<dbReference type="GO" id="GO:0003682">
    <property type="term" value="F:chromatin binding"/>
    <property type="evidence" value="ECO:0007669"/>
    <property type="project" value="TreeGrafter"/>
</dbReference>
<accession>W9QVT4</accession>
<feature type="compositionally biased region" description="Basic and acidic residues" evidence="8">
    <location>
        <begin position="47"/>
        <end position="66"/>
    </location>
</feature>
<evidence type="ECO:0000256" key="1">
    <source>
        <dbReference type="ARBA" id="ARBA00004123"/>
    </source>
</evidence>
<dbReference type="STRING" id="981085.W9QVT4"/>
<proteinExistence type="inferred from homology"/>
<name>W9QVT4_9ROSA</name>
<dbReference type="PANTHER" id="PTHR12172">
    <property type="entry name" value="CELL CYCLE CHECKPOINT PROTEIN RAD17"/>
    <property type="match status" value="1"/>
</dbReference>
<dbReference type="InterPro" id="IPR004582">
    <property type="entry name" value="Checkpoint_prot_Rad17_Rad24"/>
</dbReference>
<evidence type="ECO:0000256" key="2">
    <source>
        <dbReference type="ARBA" id="ARBA00006168"/>
    </source>
</evidence>